<keyword evidence="4" id="KW-1185">Reference proteome</keyword>
<keyword evidence="2" id="KW-1133">Transmembrane helix</keyword>
<feature type="region of interest" description="Disordered" evidence="1">
    <location>
        <begin position="228"/>
        <end position="274"/>
    </location>
</feature>
<evidence type="ECO:0000256" key="2">
    <source>
        <dbReference type="SAM" id="Phobius"/>
    </source>
</evidence>
<organism evidence="3 4">
    <name type="scientific">Ceratobasidium theobromae</name>
    <dbReference type="NCBI Taxonomy" id="1582974"/>
    <lineage>
        <taxon>Eukaryota</taxon>
        <taxon>Fungi</taxon>
        <taxon>Dikarya</taxon>
        <taxon>Basidiomycota</taxon>
        <taxon>Agaricomycotina</taxon>
        <taxon>Agaricomycetes</taxon>
        <taxon>Cantharellales</taxon>
        <taxon>Ceratobasidiaceae</taxon>
        <taxon>Ceratobasidium</taxon>
    </lineage>
</organism>
<feature type="compositionally biased region" description="Low complexity" evidence="1">
    <location>
        <begin position="82"/>
        <end position="99"/>
    </location>
</feature>
<evidence type="ECO:0000313" key="3">
    <source>
        <dbReference type="EMBL" id="KAB5595023.1"/>
    </source>
</evidence>
<dbReference type="Proteomes" id="UP000383932">
    <property type="component" value="Unassembled WGS sequence"/>
</dbReference>
<sequence>MRSFPSRNPRHNRNQSRQLAPIGPIVAPRQDPSYSVYLATGVGATATAFDAAMPTATALVLDSTAVETFYPTPLSVVRPTQTTPSTSEEPTTSSTDAASATATALSVGSIALDPAQRVYDGIADAGLRAHSPAVIGIASGGAALIVLLALYCYICRWYYRRLPRSTARWDVDDRAKKDVFYGDKPNYSPEGDQPPQLAEDRRAMPVGDSYFPEGETWQKFEGRTAHHPESFIYTGPGLPQGMGPASPESPENRRSPGSAAPLARPRPRFADNSRRAQVESVFSNVSFPTTHRAESMRHSFYPEGYEHDGEVWDLASPGFANEGVRPSFDSSRSINRASIFGEASARARGSVVIYEAQPVPMRPPTLAEDPFASPGERPIVLNIAGTKSFDAGKKSFDAVKRSFDSGKRSMEGFSRPRDVRIPLDTLAEDADEATAHAHGTFSSSRSFSRV</sequence>
<dbReference type="OrthoDB" id="3225374at2759"/>
<reference evidence="3 4" key="1">
    <citation type="journal article" date="2019" name="Fungal Biol. Biotechnol.">
        <title>Draft genome sequence of fastidious pathogen Ceratobasidium theobromae, which causes vascular-streak dieback in Theobroma cacao.</title>
        <authorList>
            <person name="Ali S.S."/>
            <person name="Asman A."/>
            <person name="Shao J."/>
            <person name="Firmansyah A.P."/>
            <person name="Susilo A.W."/>
            <person name="Rosmana A."/>
            <person name="McMahon P."/>
            <person name="Junaid M."/>
            <person name="Guest D."/>
            <person name="Kheng T.Y."/>
            <person name="Meinhardt L.W."/>
            <person name="Bailey B.A."/>
        </authorList>
    </citation>
    <scope>NUCLEOTIDE SEQUENCE [LARGE SCALE GENOMIC DNA]</scope>
    <source>
        <strain evidence="3 4">CT2</strain>
    </source>
</reference>
<dbReference type="AlphaFoldDB" id="A0A5N5QTY8"/>
<name>A0A5N5QTY8_9AGAM</name>
<protein>
    <submittedName>
        <fullName evidence="3">Transmembrane protein</fullName>
    </submittedName>
</protein>
<accession>A0A5N5QTY8</accession>
<feature type="region of interest" description="Disordered" evidence="1">
    <location>
        <begin position="1"/>
        <end position="26"/>
    </location>
</feature>
<feature type="region of interest" description="Disordered" evidence="1">
    <location>
        <begin position="77"/>
        <end position="99"/>
    </location>
</feature>
<keyword evidence="2" id="KW-0472">Membrane</keyword>
<feature type="compositionally biased region" description="Polar residues" evidence="1">
    <location>
        <begin position="440"/>
        <end position="450"/>
    </location>
</feature>
<feature type="transmembrane region" description="Helical" evidence="2">
    <location>
        <begin position="133"/>
        <end position="154"/>
    </location>
</feature>
<keyword evidence="2 3" id="KW-0812">Transmembrane</keyword>
<comment type="caution">
    <text evidence="3">The sequence shown here is derived from an EMBL/GenBank/DDBJ whole genome shotgun (WGS) entry which is preliminary data.</text>
</comment>
<evidence type="ECO:0000256" key="1">
    <source>
        <dbReference type="SAM" id="MobiDB-lite"/>
    </source>
</evidence>
<proteinExistence type="predicted"/>
<feature type="region of interest" description="Disordered" evidence="1">
    <location>
        <begin position="431"/>
        <end position="450"/>
    </location>
</feature>
<gene>
    <name evidence="3" type="ORF">CTheo_1484</name>
</gene>
<dbReference type="EMBL" id="SSOP01000013">
    <property type="protein sequence ID" value="KAB5595023.1"/>
    <property type="molecule type" value="Genomic_DNA"/>
</dbReference>
<evidence type="ECO:0000313" key="4">
    <source>
        <dbReference type="Proteomes" id="UP000383932"/>
    </source>
</evidence>